<evidence type="ECO:0000256" key="2">
    <source>
        <dbReference type="ARBA" id="ARBA00022448"/>
    </source>
</evidence>
<reference evidence="11 12" key="1">
    <citation type="submission" date="2016-04" db="EMBL/GenBank/DDBJ databases">
        <title>Evolutionary innovation and constraint leading to complex multicellularity in the Ascomycota.</title>
        <authorList>
            <person name="Cisse O."/>
            <person name="Nguyen A."/>
            <person name="Hewitt D.A."/>
            <person name="Jedd G."/>
            <person name="Stajich J.E."/>
        </authorList>
    </citation>
    <scope>NUCLEOTIDE SEQUENCE [LARGE SCALE GENOMIC DNA]</scope>
    <source>
        <strain evidence="11 12">DAH-3</strain>
    </source>
</reference>
<dbReference type="OrthoDB" id="1733656at2759"/>
<dbReference type="Proteomes" id="UP000186594">
    <property type="component" value="Unassembled WGS sequence"/>
</dbReference>
<dbReference type="PANTHER" id="PTHR21527">
    <property type="entry name" value="NUCLEOPORIN NUP35"/>
    <property type="match status" value="1"/>
</dbReference>
<keyword evidence="12" id="KW-1185">Reference proteome</keyword>
<dbReference type="AlphaFoldDB" id="A0A1U7LR32"/>
<evidence type="ECO:0000256" key="4">
    <source>
        <dbReference type="ARBA" id="ARBA00022927"/>
    </source>
</evidence>
<dbReference type="EMBL" id="LXFE01000497">
    <property type="protein sequence ID" value="OLL25117.1"/>
    <property type="molecule type" value="Genomic_DNA"/>
</dbReference>
<evidence type="ECO:0000256" key="7">
    <source>
        <dbReference type="ARBA" id="ARBA00023242"/>
    </source>
</evidence>
<dbReference type="GO" id="GO:0017056">
    <property type="term" value="F:structural constituent of nuclear pore"/>
    <property type="evidence" value="ECO:0007669"/>
    <property type="project" value="TreeGrafter"/>
</dbReference>
<dbReference type="PANTHER" id="PTHR21527:SF6">
    <property type="entry name" value="NUCLEOPORIN NUP35"/>
    <property type="match status" value="1"/>
</dbReference>
<feature type="region of interest" description="Disordered" evidence="9">
    <location>
        <begin position="211"/>
        <end position="236"/>
    </location>
</feature>
<dbReference type="GO" id="GO:0005543">
    <property type="term" value="F:phospholipid binding"/>
    <property type="evidence" value="ECO:0007669"/>
    <property type="project" value="TreeGrafter"/>
</dbReference>
<dbReference type="STRING" id="1198029.A0A1U7LR32"/>
<dbReference type="GO" id="GO:0006999">
    <property type="term" value="P:nuclear pore organization"/>
    <property type="evidence" value="ECO:0007669"/>
    <property type="project" value="TreeGrafter"/>
</dbReference>
<protein>
    <submittedName>
        <fullName evidence="11">Nucleoporin nup40</fullName>
    </submittedName>
</protein>
<evidence type="ECO:0000256" key="1">
    <source>
        <dbReference type="ARBA" id="ARBA00004567"/>
    </source>
</evidence>
<dbReference type="Gene3D" id="3.30.70.330">
    <property type="match status" value="1"/>
</dbReference>
<evidence type="ECO:0000313" key="11">
    <source>
        <dbReference type="EMBL" id="OLL25117.1"/>
    </source>
</evidence>
<comment type="caution">
    <text evidence="11">The sequence shown here is derived from an EMBL/GenBank/DDBJ whole genome shotgun (WGS) entry which is preliminary data.</text>
</comment>
<dbReference type="GO" id="GO:0006607">
    <property type="term" value="P:NLS-bearing protein import into nucleus"/>
    <property type="evidence" value="ECO:0007669"/>
    <property type="project" value="TreeGrafter"/>
</dbReference>
<feature type="compositionally biased region" description="Low complexity" evidence="9">
    <location>
        <begin position="54"/>
        <end position="78"/>
    </location>
</feature>
<dbReference type="InterPro" id="IPR035979">
    <property type="entry name" value="RBD_domain_sf"/>
</dbReference>
<gene>
    <name evidence="11" type="ORF">NEOLI_002861</name>
</gene>
<dbReference type="GO" id="GO:0051028">
    <property type="term" value="P:mRNA transport"/>
    <property type="evidence" value="ECO:0007669"/>
    <property type="project" value="UniProtKB-UniRule"/>
</dbReference>
<keyword evidence="3 8" id="KW-0509">mRNA transport</keyword>
<evidence type="ECO:0000256" key="5">
    <source>
        <dbReference type="ARBA" id="ARBA00023010"/>
    </source>
</evidence>
<dbReference type="GO" id="GO:0044613">
    <property type="term" value="C:nuclear pore central transport channel"/>
    <property type="evidence" value="ECO:0007669"/>
    <property type="project" value="TreeGrafter"/>
</dbReference>
<evidence type="ECO:0000256" key="3">
    <source>
        <dbReference type="ARBA" id="ARBA00022816"/>
    </source>
</evidence>
<dbReference type="InterPro" id="IPR007846">
    <property type="entry name" value="RRM_NUP35_dom"/>
</dbReference>
<keyword evidence="4" id="KW-0653">Protein transport</keyword>
<dbReference type="SUPFAM" id="SSF54928">
    <property type="entry name" value="RNA-binding domain, RBD"/>
    <property type="match status" value="1"/>
</dbReference>
<sequence>MHRLSSSQPFSTPAHDPEQSSPRFGGPSFGSPRPAARRASAPRSRLDDDPPPLASLYDSVAAPQTPASSPPISSSTTNPDPDPALCVVLFGFPPALTSHVLAFFQKFGPITSYSSNLATGNNWLKITYADAHSAHRAVAANGAKIGGSYMVGCVYASDSPQNPDLMDLDAPPAPNSYLPRTVSMPILQSSAAPAKRITVLGGEGIFKSDSKKESAWWPAQNKETPPSTDPRPQGNSFFSRIGKLLVDGLFGF</sequence>
<evidence type="ECO:0000256" key="9">
    <source>
        <dbReference type="SAM" id="MobiDB-lite"/>
    </source>
</evidence>
<evidence type="ECO:0000259" key="10">
    <source>
        <dbReference type="PROSITE" id="PS51472"/>
    </source>
</evidence>
<dbReference type="GO" id="GO:0044615">
    <property type="term" value="C:nuclear pore nuclear basket"/>
    <property type="evidence" value="ECO:0007669"/>
    <property type="project" value="TreeGrafter"/>
</dbReference>
<keyword evidence="7 8" id="KW-0539">Nucleus</keyword>
<feature type="compositionally biased region" description="Polar residues" evidence="9">
    <location>
        <begin position="1"/>
        <end position="11"/>
    </location>
</feature>
<accession>A0A1U7LR32</accession>
<dbReference type="Pfam" id="PF05172">
    <property type="entry name" value="RRM_Nup35"/>
    <property type="match status" value="1"/>
</dbReference>
<evidence type="ECO:0000313" key="12">
    <source>
        <dbReference type="Proteomes" id="UP000186594"/>
    </source>
</evidence>
<keyword evidence="2 8" id="KW-0813">Transport</keyword>
<feature type="domain" description="RRM Nup35-type" evidence="10">
    <location>
        <begin position="81"/>
        <end position="163"/>
    </location>
</feature>
<organism evidence="11 12">
    <name type="scientific">Neolecta irregularis (strain DAH-3)</name>
    <dbReference type="NCBI Taxonomy" id="1198029"/>
    <lineage>
        <taxon>Eukaryota</taxon>
        <taxon>Fungi</taxon>
        <taxon>Dikarya</taxon>
        <taxon>Ascomycota</taxon>
        <taxon>Taphrinomycotina</taxon>
        <taxon>Neolectales</taxon>
        <taxon>Neolectaceae</taxon>
        <taxon>Neolecta</taxon>
    </lineage>
</organism>
<dbReference type="InterPro" id="IPR012677">
    <property type="entry name" value="Nucleotide-bd_a/b_plait_sf"/>
</dbReference>
<feature type="compositionally biased region" description="Low complexity" evidence="9">
    <location>
        <begin position="20"/>
        <end position="43"/>
    </location>
</feature>
<feature type="region of interest" description="Disordered" evidence="9">
    <location>
        <begin position="1"/>
        <end position="78"/>
    </location>
</feature>
<evidence type="ECO:0000256" key="8">
    <source>
        <dbReference type="PROSITE-ProRule" id="PRU00804"/>
    </source>
</evidence>
<comment type="subcellular location">
    <subcellularLocation>
        <location evidence="1">Nucleus</location>
        <location evidence="1">Nuclear pore complex</location>
    </subcellularLocation>
</comment>
<dbReference type="GO" id="GO:0003676">
    <property type="term" value="F:nucleic acid binding"/>
    <property type="evidence" value="ECO:0007669"/>
    <property type="project" value="InterPro"/>
</dbReference>
<dbReference type="PROSITE" id="PS51472">
    <property type="entry name" value="RRM_NUP35"/>
    <property type="match status" value="1"/>
</dbReference>
<proteinExistence type="predicted"/>
<keyword evidence="6 8" id="KW-0906">Nuclear pore complex</keyword>
<keyword evidence="5" id="KW-0811">Translocation</keyword>
<evidence type="ECO:0000256" key="6">
    <source>
        <dbReference type="ARBA" id="ARBA00023132"/>
    </source>
</evidence>
<name>A0A1U7LR32_NEOID</name>